<dbReference type="InterPro" id="IPR003343">
    <property type="entry name" value="Big_2"/>
</dbReference>
<dbReference type="Proteomes" id="UP001204061">
    <property type="component" value="Unassembled WGS sequence"/>
</dbReference>
<sequence>VTITASGKANGQSFSATAEVTITHTVVTQVQITPAVSSLPVGLSEQLTGEALLSNGQVLDVTADDVVSWHSSDPAVATISSSGADKGRVTGVSPGTVTITASGEANGQHFSATAEVTITHAVVTRVQITPAVSSLPAGWSERLTGKVTLSNGQVLDVTADDAVSWHSSDPAIATIHSSGPDKGMVTGVSPGTVTITASGEANGQPFSATAEVTITSLVVTQVQITPAVSSLPIGLSKQLKGEALLYDGHQSMLLLDVTTDDAVSWSSSNPAVATVSSSGPDKGVVTGVSTGTVTITASGEANGQHFSATAEVTITHAVLTQVLITPTVSALPAGLSEQLKGEALFSDGQVFDFTTDIAVSWSSSNPAIATISSSGPDKGMVTGVSAGNVTITASGEVNGQPFSATAEVTITHAVVTQVQISSTISTLPVGLSELLKGEAILSDGKVLDVTADNAVSWSSSNQAVATISSSGADKGMVIGVSAGTVTITASGEVNGQHFSATAEIEVEEVALLPFFTTPDTIKRNLRNADAYCKGLNPAYRLPTIKELENLFIQSTSATATGQPNSEMCSVHGWPLGNPHQCGGTTSYYWTWARNTTGILSHHSKHMGSGNTNYASINSEYNVTCVRKDI</sequence>
<dbReference type="InterPro" id="IPR008964">
    <property type="entry name" value="Invasin/intimin_cell_adhesion"/>
</dbReference>
<comment type="caution">
    <text evidence="2">The sequence shown here is derived from an EMBL/GenBank/DDBJ whole genome shotgun (WGS) entry which is preliminary data.</text>
</comment>
<name>A0AAW5MDU3_AERVE</name>
<dbReference type="SUPFAM" id="SSF49373">
    <property type="entry name" value="Invasin/intimin cell-adhesion fragments"/>
    <property type="match status" value="5"/>
</dbReference>
<dbReference type="PROSITE" id="PS50835">
    <property type="entry name" value="IG_LIKE"/>
    <property type="match status" value="1"/>
</dbReference>
<evidence type="ECO:0000313" key="3">
    <source>
        <dbReference type="Proteomes" id="UP001204061"/>
    </source>
</evidence>
<feature type="non-terminal residue" evidence="2">
    <location>
        <position position="1"/>
    </location>
</feature>
<reference evidence="2" key="1">
    <citation type="submission" date="2022-08" db="EMBL/GenBank/DDBJ databases">
        <title>A global survey of hypervirulent Aeromonas hydrophila identified this emerging pathogen in farmed fish in the lower Mekong River basin.</title>
        <authorList>
            <person name="Xu T."/>
            <person name="Rasmussen-Ivey C.R."/>
            <person name="Moen F.S."/>
            <person name="Fernandez Bravo A."/>
            <person name="Lamy B."/>
            <person name="Beaz-Hidalgo R."/>
            <person name="Khan C.D."/>
            <person name="Castro Escarpulli G."/>
            <person name="Yasin I.S.M."/>
            <person name="Figueras M.J."/>
            <person name="Azzam Sayuti M."/>
            <person name="Karim M.M."/>
            <person name="Alam K.M."/>
            <person name="Le T.T.T."/>
            <person name="Thao N.H.P."/>
            <person name="Addo S."/>
            <person name="Duodu S."/>
            <person name="Ali S."/>
            <person name="Mey S."/>
            <person name="Somony T."/>
            <person name="Liles M.R."/>
        </authorList>
    </citation>
    <scope>NUCLEOTIDE SEQUENCE</scope>
    <source>
        <strain evidence="2">0.14</strain>
    </source>
</reference>
<dbReference type="SMART" id="SM00635">
    <property type="entry name" value="BID_2"/>
    <property type="match status" value="5"/>
</dbReference>
<proteinExistence type="predicted"/>
<evidence type="ECO:0000313" key="2">
    <source>
        <dbReference type="EMBL" id="MCR4451404.1"/>
    </source>
</evidence>
<dbReference type="InterPro" id="IPR007110">
    <property type="entry name" value="Ig-like_dom"/>
</dbReference>
<protein>
    <submittedName>
        <fullName evidence="2">Ig-like domain-containing protein</fullName>
    </submittedName>
</protein>
<dbReference type="Gene3D" id="2.60.40.1080">
    <property type="match status" value="5"/>
</dbReference>
<dbReference type="AlphaFoldDB" id="A0AAW5MDU3"/>
<dbReference type="RefSeq" id="WP_257726348.1">
    <property type="nucleotide sequence ID" value="NZ_JANLFC010000131.1"/>
</dbReference>
<feature type="domain" description="Ig-like" evidence="1">
    <location>
        <begin position="542"/>
        <end position="629"/>
    </location>
</feature>
<dbReference type="EMBL" id="JANLFC010000131">
    <property type="protein sequence ID" value="MCR4451404.1"/>
    <property type="molecule type" value="Genomic_DNA"/>
</dbReference>
<evidence type="ECO:0000259" key="1">
    <source>
        <dbReference type="PROSITE" id="PS50835"/>
    </source>
</evidence>
<organism evidence="2 3">
    <name type="scientific">Aeromonas veronii</name>
    <dbReference type="NCBI Taxonomy" id="654"/>
    <lineage>
        <taxon>Bacteria</taxon>
        <taxon>Pseudomonadati</taxon>
        <taxon>Pseudomonadota</taxon>
        <taxon>Gammaproteobacteria</taxon>
        <taxon>Aeromonadales</taxon>
        <taxon>Aeromonadaceae</taxon>
        <taxon>Aeromonas</taxon>
    </lineage>
</organism>
<accession>A0AAW5MDU3</accession>
<gene>
    <name evidence="2" type="ORF">NS965_23755</name>
</gene>
<dbReference type="Pfam" id="PF02368">
    <property type="entry name" value="Big_2"/>
    <property type="match status" value="5"/>
</dbReference>